<comment type="caution">
    <text evidence="8">The sequence shown here is derived from an EMBL/GenBank/DDBJ whole genome shotgun (WGS) entry which is preliminary data.</text>
</comment>
<dbReference type="EMBL" id="DRLF01000418">
    <property type="protein sequence ID" value="HEC07601.1"/>
    <property type="molecule type" value="Genomic_DNA"/>
</dbReference>
<dbReference type="Proteomes" id="UP000886339">
    <property type="component" value="Unassembled WGS sequence"/>
</dbReference>
<feature type="binding site" evidence="7">
    <location>
        <position position="138"/>
    </location>
    <ligand>
        <name>a 1,2-diacyl-sn-glycero-3-phospho-(1'-sn-glycerol)</name>
        <dbReference type="ChEBI" id="CHEBI:64716"/>
    </ligand>
</feature>
<dbReference type="GO" id="GO:0005886">
    <property type="term" value="C:plasma membrane"/>
    <property type="evidence" value="ECO:0007669"/>
    <property type="project" value="UniProtKB-SubCell"/>
</dbReference>
<dbReference type="UniPathway" id="UPA00664"/>
<dbReference type="HAMAP" id="MF_01147">
    <property type="entry name" value="Lgt"/>
    <property type="match status" value="1"/>
</dbReference>
<keyword evidence="5 7" id="KW-1133">Transmembrane helix</keyword>
<proteinExistence type="inferred from homology"/>
<dbReference type="GO" id="GO:0008961">
    <property type="term" value="F:phosphatidylglycerol-prolipoprotein diacylglyceryl transferase activity"/>
    <property type="evidence" value="ECO:0007669"/>
    <property type="project" value="UniProtKB-UniRule"/>
</dbReference>
<dbReference type="EC" id="2.5.1.145" evidence="7"/>
<keyword evidence="2 7" id="KW-1003">Cell membrane</keyword>
<evidence type="ECO:0000256" key="3">
    <source>
        <dbReference type="ARBA" id="ARBA00022679"/>
    </source>
</evidence>
<evidence type="ECO:0000256" key="2">
    <source>
        <dbReference type="ARBA" id="ARBA00022475"/>
    </source>
</evidence>
<comment type="function">
    <text evidence="7">Catalyzes the transfer of the diacylglyceryl group from phosphatidylglycerol to the sulfhydryl group of the N-terminal cysteine of a prolipoprotein, the first step in the formation of mature lipoproteins.</text>
</comment>
<feature type="transmembrane region" description="Helical" evidence="7">
    <location>
        <begin position="122"/>
        <end position="143"/>
    </location>
</feature>
<evidence type="ECO:0000256" key="1">
    <source>
        <dbReference type="ARBA" id="ARBA00007150"/>
    </source>
</evidence>
<gene>
    <name evidence="7" type="primary">lgt</name>
    <name evidence="8" type="ORF">ENJ12_12155</name>
</gene>
<dbReference type="NCBIfam" id="TIGR00544">
    <property type="entry name" value="lgt"/>
    <property type="match status" value="1"/>
</dbReference>
<sequence>MIYPEIDPVALSVGPLKIHWYGLMYLVGMLGGWALARWRIRHGKSDWTAQQVDDLLFYCAVGVVLGGRLGYILFYGFSDWLADPTRIFRVWEGGMSFHGGFLGVLTAMWLYQRKHGKSFFELTDFIAPYITIGLFTGRIGNFINGELWGKPTDLPWAMQLRCSEFVSLCRDKLGLPPGTEWTPPLHPNQLYEALGEGLLLFILLWWFSSRPRPRMAVSALFLIGYGSFRFLIEFVRMPDVQLGYLAGGWLTMGQILSLPMILTGIIMMLLAYRQPLTHAEAHK</sequence>
<keyword evidence="6 7" id="KW-0472">Membrane</keyword>
<dbReference type="GO" id="GO:0042158">
    <property type="term" value="P:lipoprotein biosynthetic process"/>
    <property type="evidence" value="ECO:0007669"/>
    <property type="project" value="UniProtKB-UniRule"/>
</dbReference>
<comment type="catalytic activity">
    <reaction evidence="7">
        <text>L-cysteinyl-[prolipoprotein] + a 1,2-diacyl-sn-glycero-3-phospho-(1'-sn-glycerol) = an S-1,2-diacyl-sn-glyceryl-L-cysteinyl-[prolipoprotein] + sn-glycerol 1-phosphate + H(+)</text>
        <dbReference type="Rhea" id="RHEA:56712"/>
        <dbReference type="Rhea" id="RHEA-COMP:14679"/>
        <dbReference type="Rhea" id="RHEA-COMP:14680"/>
        <dbReference type="ChEBI" id="CHEBI:15378"/>
        <dbReference type="ChEBI" id="CHEBI:29950"/>
        <dbReference type="ChEBI" id="CHEBI:57685"/>
        <dbReference type="ChEBI" id="CHEBI:64716"/>
        <dbReference type="ChEBI" id="CHEBI:140658"/>
        <dbReference type="EC" id="2.5.1.145"/>
    </reaction>
</comment>
<organism evidence="8">
    <name type="scientific">Thiolapillus brandeum</name>
    <dbReference type="NCBI Taxonomy" id="1076588"/>
    <lineage>
        <taxon>Bacteria</taxon>
        <taxon>Pseudomonadati</taxon>
        <taxon>Pseudomonadota</taxon>
        <taxon>Gammaproteobacteria</taxon>
        <taxon>Chromatiales</taxon>
        <taxon>Sedimenticolaceae</taxon>
        <taxon>Thiolapillus</taxon>
    </lineage>
</organism>
<accession>A0A831RV28</accession>
<feature type="transmembrane region" description="Helical" evidence="7">
    <location>
        <begin position="18"/>
        <end position="35"/>
    </location>
</feature>
<reference evidence="8" key="1">
    <citation type="journal article" date="2020" name="mSystems">
        <title>Genome- and Community-Level Interaction Insights into Carbon Utilization and Element Cycling Functions of Hydrothermarchaeota in Hydrothermal Sediment.</title>
        <authorList>
            <person name="Zhou Z."/>
            <person name="Liu Y."/>
            <person name="Xu W."/>
            <person name="Pan J."/>
            <person name="Luo Z.H."/>
            <person name="Li M."/>
        </authorList>
    </citation>
    <scope>NUCLEOTIDE SEQUENCE [LARGE SCALE GENOMIC DNA]</scope>
    <source>
        <strain evidence="8">HyVt-458</strain>
    </source>
</reference>
<evidence type="ECO:0000256" key="6">
    <source>
        <dbReference type="ARBA" id="ARBA00023136"/>
    </source>
</evidence>
<dbReference type="InterPro" id="IPR001640">
    <property type="entry name" value="Lgt"/>
</dbReference>
<keyword evidence="3 7" id="KW-0808">Transferase</keyword>
<dbReference type="Pfam" id="PF01790">
    <property type="entry name" value="LGT"/>
    <property type="match status" value="1"/>
</dbReference>
<dbReference type="PROSITE" id="PS01311">
    <property type="entry name" value="LGT"/>
    <property type="match status" value="1"/>
</dbReference>
<keyword evidence="4 7" id="KW-0812">Transmembrane</keyword>
<protein>
    <recommendedName>
        <fullName evidence="7">Phosphatidylglycerol--prolipoprotein diacylglyceryl transferase</fullName>
        <ecNumber evidence="7">2.5.1.145</ecNumber>
    </recommendedName>
</protein>
<evidence type="ECO:0000313" key="8">
    <source>
        <dbReference type="EMBL" id="HEC07601.1"/>
    </source>
</evidence>
<comment type="subcellular location">
    <subcellularLocation>
        <location evidence="7">Cell membrane</location>
        <topology evidence="7">Multi-pass membrane protein</topology>
    </subcellularLocation>
</comment>
<dbReference type="AlphaFoldDB" id="A0A831RV28"/>
<evidence type="ECO:0000256" key="7">
    <source>
        <dbReference type="HAMAP-Rule" id="MF_01147"/>
    </source>
</evidence>
<name>A0A831RV28_9GAMM</name>
<feature type="transmembrane region" description="Helical" evidence="7">
    <location>
        <begin position="215"/>
        <end position="232"/>
    </location>
</feature>
<dbReference type="PANTHER" id="PTHR30589:SF0">
    <property type="entry name" value="PHOSPHATIDYLGLYCEROL--PROLIPOPROTEIN DIACYLGLYCERYL TRANSFERASE"/>
    <property type="match status" value="1"/>
</dbReference>
<feature type="transmembrane region" description="Helical" evidence="7">
    <location>
        <begin position="190"/>
        <end position="208"/>
    </location>
</feature>
<feature type="transmembrane region" description="Helical" evidence="7">
    <location>
        <begin position="90"/>
        <end position="110"/>
    </location>
</feature>
<dbReference type="PANTHER" id="PTHR30589">
    <property type="entry name" value="PROLIPOPROTEIN DIACYLGLYCERYL TRANSFERASE"/>
    <property type="match status" value="1"/>
</dbReference>
<comment type="similarity">
    <text evidence="1 7">Belongs to the Lgt family.</text>
</comment>
<feature type="transmembrane region" description="Helical" evidence="7">
    <location>
        <begin position="55"/>
        <end position="78"/>
    </location>
</feature>
<feature type="transmembrane region" description="Helical" evidence="7">
    <location>
        <begin position="252"/>
        <end position="272"/>
    </location>
</feature>
<comment type="pathway">
    <text evidence="7">Protein modification; lipoprotein biosynthesis (diacylglyceryl transfer).</text>
</comment>
<evidence type="ECO:0000256" key="5">
    <source>
        <dbReference type="ARBA" id="ARBA00022989"/>
    </source>
</evidence>
<evidence type="ECO:0000256" key="4">
    <source>
        <dbReference type="ARBA" id="ARBA00022692"/>
    </source>
</evidence>